<feature type="transmembrane region" description="Helical" evidence="2">
    <location>
        <begin position="84"/>
        <end position="106"/>
    </location>
</feature>
<evidence type="ECO:0000256" key="2">
    <source>
        <dbReference type="SAM" id="Phobius"/>
    </source>
</evidence>
<feature type="region of interest" description="Disordered" evidence="1">
    <location>
        <begin position="274"/>
        <end position="299"/>
    </location>
</feature>
<keyword evidence="2" id="KW-0812">Transmembrane</keyword>
<proteinExistence type="predicted"/>
<evidence type="ECO:0000256" key="1">
    <source>
        <dbReference type="SAM" id="MobiDB-lite"/>
    </source>
</evidence>
<evidence type="ECO:0000313" key="4">
    <source>
        <dbReference type="Proteomes" id="UP000267821"/>
    </source>
</evidence>
<keyword evidence="2" id="KW-0472">Membrane</keyword>
<name>A0A3N4LRH5_9PEZI</name>
<keyword evidence="2" id="KW-1133">Transmembrane helix</keyword>
<sequence length="515" mass="55417">MQAAGSRQQGSKAARQQQAQFPILVASFRELISTLRGSHTRTTPALSPSHAVVGDRRGTFSRLHFPSLPSSVSPRATLRQSSQVTLLLAFALHFFVHSLGAFLLGLQTPSVIMPSTRNTVRKAPAGPPSSRIPVPKASRATANISTARHVSPRRKVTTVSSTRVLRSSLSRTPTGANKENYPILPRPGFLSRANPISPSRMKKDGVGKKPFGKSRVQRAKRQPLRELTEAEVFERDEAVMGDLRRRRVSGENYLVNGLGDSVIFDSFLAHETAHPEAAESSSPNVPGETEVGEQAEPESPLVVYKPKIERFKVLRHSDSEERLTASMESIIAAAQKTVVDSAKRPRTRAALAKKQHPAVRTSLDSIDNNSPDVMLRSAENSVIKPARTRATRQSSPFSGTKIFAGVSKVQPSPSPIKVSRVGLGAKSANTAYVMKKVFEEGGKLSEKGKIVLKDTTAAVPTKAVPKKKSVATTTSTTKETKVTARKANSSLKRAAGVTAGVSSARVGLAGIGRMR</sequence>
<reference evidence="3 4" key="1">
    <citation type="journal article" date="2018" name="Nat. Ecol. Evol.">
        <title>Pezizomycetes genomes reveal the molecular basis of ectomycorrhizal truffle lifestyle.</title>
        <authorList>
            <person name="Murat C."/>
            <person name="Payen T."/>
            <person name="Noel B."/>
            <person name="Kuo A."/>
            <person name="Morin E."/>
            <person name="Chen J."/>
            <person name="Kohler A."/>
            <person name="Krizsan K."/>
            <person name="Balestrini R."/>
            <person name="Da Silva C."/>
            <person name="Montanini B."/>
            <person name="Hainaut M."/>
            <person name="Levati E."/>
            <person name="Barry K.W."/>
            <person name="Belfiori B."/>
            <person name="Cichocki N."/>
            <person name="Clum A."/>
            <person name="Dockter R.B."/>
            <person name="Fauchery L."/>
            <person name="Guy J."/>
            <person name="Iotti M."/>
            <person name="Le Tacon F."/>
            <person name="Lindquist E.A."/>
            <person name="Lipzen A."/>
            <person name="Malagnac F."/>
            <person name="Mello A."/>
            <person name="Molinier V."/>
            <person name="Miyauchi S."/>
            <person name="Poulain J."/>
            <person name="Riccioni C."/>
            <person name="Rubini A."/>
            <person name="Sitrit Y."/>
            <person name="Splivallo R."/>
            <person name="Traeger S."/>
            <person name="Wang M."/>
            <person name="Zifcakova L."/>
            <person name="Wipf D."/>
            <person name="Zambonelli A."/>
            <person name="Paolocci F."/>
            <person name="Nowrousian M."/>
            <person name="Ottonello S."/>
            <person name="Baldrian P."/>
            <person name="Spatafora J.W."/>
            <person name="Henrissat B."/>
            <person name="Nagy L.G."/>
            <person name="Aury J.M."/>
            <person name="Wincker P."/>
            <person name="Grigoriev I.V."/>
            <person name="Bonfante P."/>
            <person name="Martin F.M."/>
        </authorList>
    </citation>
    <scope>NUCLEOTIDE SEQUENCE [LARGE SCALE GENOMIC DNA]</scope>
    <source>
        <strain evidence="3 4">ATCC MYA-4762</strain>
    </source>
</reference>
<evidence type="ECO:0000313" key="3">
    <source>
        <dbReference type="EMBL" id="RPB23221.1"/>
    </source>
</evidence>
<dbReference type="AlphaFoldDB" id="A0A3N4LRH5"/>
<accession>A0A3N4LRH5</accession>
<organism evidence="3 4">
    <name type="scientific">Terfezia boudieri ATCC MYA-4762</name>
    <dbReference type="NCBI Taxonomy" id="1051890"/>
    <lineage>
        <taxon>Eukaryota</taxon>
        <taxon>Fungi</taxon>
        <taxon>Dikarya</taxon>
        <taxon>Ascomycota</taxon>
        <taxon>Pezizomycotina</taxon>
        <taxon>Pezizomycetes</taxon>
        <taxon>Pezizales</taxon>
        <taxon>Pezizaceae</taxon>
        <taxon>Terfezia</taxon>
    </lineage>
</organism>
<feature type="compositionally biased region" description="Low complexity" evidence="1">
    <location>
        <begin position="157"/>
        <end position="174"/>
    </location>
</feature>
<dbReference type="EMBL" id="ML121547">
    <property type="protein sequence ID" value="RPB23221.1"/>
    <property type="molecule type" value="Genomic_DNA"/>
</dbReference>
<protein>
    <submittedName>
        <fullName evidence="3">Uncharacterized protein</fullName>
    </submittedName>
</protein>
<dbReference type="InParanoid" id="A0A3N4LRH5"/>
<gene>
    <name evidence="3" type="ORF">L211DRAFT_849855</name>
</gene>
<dbReference type="OrthoDB" id="5380478at2759"/>
<feature type="compositionally biased region" description="Basic residues" evidence="1">
    <location>
        <begin position="210"/>
        <end position="220"/>
    </location>
</feature>
<keyword evidence="4" id="KW-1185">Reference proteome</keyword>
<dbReference type="Proteomes" id="UP000267821">
    <property type="component" value="Unassembled WGS sequence"/>
</dbReference>
<feature type="region of interest" description="Disordered" evidence="1">
    <location>
        <begin position="118"/>
        <end position="220"/>
    </location>
</feature>